<evidence type="ECO:0000313" key="1">
    <source>
        <dbReference type="EMBL" id="SDG77182.1"/>
    </source>
</evidence>
<name>A0A1G7WZ23_THETY</name>
<dbReference type="AlphaFoldDB" id="A0A1G7WZ23"/>
<dbReference type="Gene3D" id="6.20.120.50">
    <property type="match status" value="1"/>
</dbReference>
<organism evidence="1 2">
    <name type="scientific">Thermoanaerobacter thermohydrosulfuricus</name>
    <name type="common">Clostridium thermohydrosulfuricum</name>
    <dbReference type="NCBI Taxonomy" id="1516"/>
    <lineage>
        <taxon>Bacteria</taxon>
        <taxon>Bacillati</taxon>
        <taxon>Bacillota</taxon>
        <taxon>Clostridia</taxon>
        <taxon>Thermoanaerobacterales</taxon>
        <taxon>Thermoanaerobacteraceae</taxon>
        <taxon>Thermoanaerobacter</taxon>
    </lineage>
</organism>
<accession>A0A1G7WZ23</accession>
<dbReference type="Pfam" id="PF11213">
    <property type="entry name" value="DUF3006"/>
    <property type="match status" value="1"/>
</dbReference>
<gene>
    <name evidence="1" type="ORF">SAMN04244560_02893</name>
</gene>
<dbReference type="InterPro" id="IPR021377">
    <property type="entry name" value="DUF3006"/>
</dbReference>
<evidence type="ECO:0008006" key="3">
    <source>
        <dbReference type="Google" id="ProtNLM"/>
    </source>
</evidence>
<dbReference type="Proteomes" id="UP000183404">
    <property type="component" value="Unassembled WGS sequence"/>
</dbReference>
<evidence type="ECO:0000313" key="2">
    <source>
        <dbReference type="Proteomes" id="UP000183404"/>
    </source>
</evidence>
<sequence length="99" mass="11712">MKMQEYYLNKALKSNITEFNGEVQIMSKKTSRLCIIDRFEGDWAVIEYGNKTFNFPKELLPQNAKEGDVLIFNVLIDEKETENRKKIMEDLAKELFKEE</sequence>
<proteinExistence type="predicted"/>
<dbReference type="EMBL" id="FNBS01000139">
    <property type="protein sequence ID" value="SDG77182.1"/>
    <property type="molecule type" value="Genomic_DNA"/>
</dbReference>
<protein>
    <recommendedName>
        <fullName evidence="3">DUF3006 domain-containing protein</fullName>
    </recommendedName>
</protein>
<reference evidence="1 2" key="1">
    <citation type="submission" date="2016-10" db="EMBL/GenBank/DDBJ databases">
        <authorList>
            <person name="de Groot N.N."/>
        </authorList>
    </citation>
    <scope>NUCLEOTIDE SEQUENCE [LARGE SCALE GENOMIC DNA]</scope>
    <source>
        <strain evidence="1 2">DSM 569</strain>
    </source>
</reference>